<evidence type="ECO:0000313" key="1">
    <source>
        <dbReference type="EMBL" id="GFT64485.1"/>
    </source>
</evidence>
<evidence type="ECO:0000313" key="2">
    <source>
        <dbReference type="Proteomes" id="UP000887013"/>
    </source>
</evidence>
<protein>
    <submittedName>
        <fullName evidence="1">Uncharacterized protein</fullName>
    </submittedName>
</protein>
<dbReference type="EMBL" id="BMAW01115023">
    <property type="protein sequence ID" value="GFT64485.1"/>
    <property type="molecule type" value="Genomic_DNA"/>
</dbReference>
<gene>
    <name evidence="1" type="ORF">NPIL_369661</name>
</gene>
<sequence length="69" mass="7823">TRIHLARVPRSPVRLNYGCQIIHCMERHYEGDLLPRSNQQFQRHSTGDAGQEATDALSLSTLDMDAKCL</sequence>
<keyword evidence="2" id="KW-1185">Reference proteome</keyword>
<feature type="non-terminal residue" evidence="1">
    <location>
        <position position="1"/>
    </location>
</feature>
<organism evidence="1 2">
    <name type="scientific">Nephila pilipes</name>
    <name type="common">Giant wood spider</name>
    <name type="synonym">Nephila maculata</name>
    <dbReference type="NCBI Taxonomy" id="299642"/>
    <lineage>
        <taxon>Eukaryota</taxon>
        <taxon>Metazoa</taxon>
        <taxon>Ecdysozoa</taxon>
        <taxon>Arthropoda</taxon>
        <taxon>Chelicerata</taxon>
        <taxon>Arachnida</taxon>
        <taxon>Araneae</taxon>
        <taxon>Araneomorphae</taxon>
        <taxon>Entelegynae</taxon>
        <taxon>Araneoidea</taxon>
        <taxon>Nephilidae</taxon>
        <taxon>Nephila</taxon>
    </lineage>
</organism>
<name>A0A8X6PEZ4_NEPPI</name>
<accession>A0A8X6PEZ4</accession>
<comment type="caution">
    <text evidence="1">The sequence shown here is derived from an EMBL/GenBank/DDBJ whole genome shotgun (WGS) entry which is preliminary data.</text>
</comment>
<dbReference type="AlphaFoldDB" id="A0A8X6PEZ4"/>
<dbReference type="Proteomes" id="UP000887013">
    <property type="component" value="Unassembled WGS sequence"/>
</dbReference>
<reference evidence="1" key="1">
    <citation type="submission" date="2020-08" db="EMBL/GenBank/DDBJ databases">
        <title>Multicomponent nature underlies the extraordinary mechanical properties of spider dragline silk.</title>
        <authorList>
            <person name="Kono N."/>
            <person name="Nakamura H."/>
            <person name="Mori M."/>
            <person name="Yoshida Y."/>
            <person name="Ohtoshi R."/>
            <person name="Malay A.D."/>
            <person name="Moran D.A.P."/>
            <person name="Tomita M."/>
            <person name="Numata K."/>
            <person name="Arakawa K."/>
        </authorList>
    </citation>
    <scope>NUCLEOTIDE SEQUENCE</scope>
</reference>
<proteinExistence type="predicted"/>